<dbReference type="AlphaFoldDB" id="A0A4Z0P2K6"/>
<dbReference type="RefSeq" id="WP_135435906.1">
    <property type="nucleotide sequence ID" value="NZ_SRLA01000004.1"/>
</dbReference>
<evidence type="ECO:0000256" key="1">
    <source>
        <dbReference type="SAM" id="Coils"/>
    </source>
</evidence>
<evidence type="ECO:0000313" key="2">
    <source>
        <dbReference type="EMBL" id="TGE05593.1"/>
    </source>
</evidence>
<accession>A0A4Z0P2K6</accession>
<comment type="caution">
    <text evidence="2">The sequence shown here is derived from an EMBL/GenBank/DDBJ whole genome shotgun (WGS) entry which is preliminary data.</text>
</comment>
<keyword evidence="1" id="KW-0175">Coiled coil</keyword>
<dbReference type="EMBL" id="SRLA01000004">
    <property type="protein sequence ID" value="TGE05593.1"/>
    <property type="molecule type" value="Genomic_DNA"/>
</dbReference>
<feature type="coiled-coil region" evidence="1">
    <location>
        <begin position="136"/>
        <end position="191"/>
    </location>
</feature>
<protein>
    <submittedName>
        <fullName evidence="2">Uncharacterized protein</fullName>
    </submittedName>
</protein>
<name>A0A4Z0P2K6_9BACT</name>
<gene>
    <name evidence="2" type="ORF">EU556_20035</name>
</gene>
<keyword evidence="3" id="KW-1185">Reference proteome</keyword>
<proteinExistence type="predicted"/>
<reference evidence="2 3" key="1">
    <citation type="submission" date="2019-04" db="EMBL/GenBank/DDBJ databases">
        <authorList>
            <person name="Feng G."/>
            <person name="Zhang J."/>
            <person name="Zhu H."/>
        </authorList>
    </citation>
    <scope>NUCLEOTIDE SEQUENCE [LARGE SCALE GENOMIC DNA]</scope>
    <source>
        <strain evidence="2 3">92R-1</strain>
    </source>
</reference>
<organism evidence="2 3">
    <name type="scientific">Hymenobacter fodinae</name>
    <dbReference type="NCBI Taxonomy" id="2510796"/>
    <lineage>
        <taxon>Bacteria</taxon>
        <taxon>Pseudomonadati</taxon>
        <taxon>Bacteroidota</taxon>
        <taxon>Cytophagia</taxon>
        <taxon>Cytophagales</taxon>
        <taxon>Hymenobacteraceae</taxon>
        <taxon>Hymenobacter</taxon>
    </lineage>
</organism>
<evidence type="ECO:0000313" key="3">
    <source>
        <dbReference type="Proteomes" id="UP000298337"/>
    </source>
</evidence>
<dbReference type="Proteomes" id="UP000298337">
    <property type="component" value="Unassembled WGS sequence"/>
</dbReference>
<sequence>MSSEAKPVFPIYQMMDRWAAFAYATPEVKSHHHALYFALATICKNKGGMSRYTLPYQTGMELSGIGSKSTYLTALKELEEWGFLTYTPGANRFTVPIIEVHFCTSIGNLLAFYRESIDTSIDTSIAPSTDRNKELIDSKTKEVEDLKTVLVNKDEELATLRAALASAQSDLVLMTAERDKLAEEVATLKTQPRGLRTPGGAAVNLVFPDWATDTFRAEWQQWVDFRQGKRDKLKPASLQKMLDKLGTYDEEFSSRLFDKAITNGYTGLIYEDTDRKFAEYLAAKPENAHLNLNRHAASTRNNGFNSAIRGQKPDARAGQMASALASAVFGANADRSDIPF</sequence>
<dbReference type="OrthoDB" id="1442826at2"/>